<name>A0AAN1WG15_9GAMM</name>
<dbReference type="Proteomes" id="UP001320119">
    <property type="component" value="Chromosome"/>
</dbReference>
<evidence type="ECO:0000256" key="1">
    <source>
        <dbReference type="SAM" id="SignalP"/>
    </source>
</evidence>
<proteinExistence type="predicted"/>
<protein>
    <recommendedName>
        <fullName evidence="4">PEP-CTERM sorting domain-containing protein</fullName>
    </recommendedName>
</protein>
<feature type="chain" id="PRO_5042873270" description="PEP-CTERM sorting domain-containing protein" evidence="1">
    <location>
        <begin position="21"/>
        <end position="252"/>
    </location>
</feature>
<dbReference type="InterPro" id="IPR049672">
    <property type="entry name" value="Xrt_dep_XDP1"/>
</dbReference>
<evidence type="ECO:0000313" key="2">
    <source>
        <dbReference type="EMBL" id="BCD96860.1"/>
    </source>
</evidence>
<keyword evidence="1" id="KW-0732">Signal</keyword>
<dbReference type="KEGG" id="marq:MARGE09_P1060"/>
<accession>A0AAN1WG15</accession>
<sequence length="252" mass="27088">MKLLQCIAAGIFAMPALALAIDFDLTDTSGLYDMHREYSAGGINLSVTGYTGGYYDDRMGREFGSDIHRSAVGAFGRFGLGVERANSPNHAADNSWPNFDMMLLTFDQAVSLDFASIGWHRNDSDMTILAYTGTGSATDTFAGNKWDQALANDWDGGHFLDVASQGNTATANPKGLASTSWLVGTQLWSLDNVDVLSDNPNRSYGTDYIKLSGISVSAAHSVPEIDASQSGLALGLLMGLIACIRERRRKIL</sequence>
<evidence type="ECO:0000313" key="3">
    <source>
        <dbReference type="Proteomes" id="UP001320119"/>
    </source>
</evidence>
<organism evidence="2 3">
    <name type="scientific">Marinagarivorans cellulosilyticus</name>
    <dbReference type="NCBI Taxonomy" id="2721545"/>
    <lineage>
        <taxon>Bacteria</taxon>
        <taxon>Pseudomonadati</taxon>
        <taxon>Pseudomonadota</taxon>
        <taxon>Gammaproteobacteria</taxon>
        <taxon>Cellvibrionales</taxon>
        <taxon>Cellvibrionaceae</taxon>
        <taxon>Marinagarivorans</taxon>
    </lineage>
</organism>
<dbReference type="RefSeq" id="WP_236986342.1">
    <property type="nucleotide sequence ID" value="NZ_AP023086.1"/>
</dbReference>
<feature type="signal peptide" evidence="1">
    <location>
        <begin position="1"/>
        <end position="20"/>
    </location>
</feature>
<reference evidence="2 3" key="1">
    <citation type="journal article" date="2022" name="IScience">
        <title>An ultrasensitive nanofiber-based assay for enzymatic hydrolysis and deep-sea microbial degradation of cellulose.</title>
        <authorList>
            <person name="Tsudome M."/>
            <person name="Tachioka M."/>
            <person name="Miyazaki M."/>
            <person name="Uchimura K."/>
            <person name="Tsuda M."/>
            <person name="Takaki Y."/>
            <person name="Deguchi S."/>
        </authorList>
    </citation>
    <scope>NUCLEOTIDE SEQUENCE [LARGE SCALE GENOMIC DNA]</scope>
    <source>
        <strain evidence="2 3">GE09</strain>
    </source>
</reference>
<dbReference type="EMBL" id="AP023086">
    <property type="protein sequence ID" value="BCD96860.1"/>
    <property type="molecule type" value="Genomic_DNA"/>
</dbReference>
<gene>
    <name evidence="2" type="ORF">MARGE09_P1060</name>
</gene>
<dbReference type="AlphaFoldDB" id="A0AAN1WG15"/>
<dbReference type="NCBIfam" id="NF041927">
    <property type="entry name" value="Xrt_dep_XDP1"/>
    <property type="match status" value="1"/>
</dbReference>
<evidence type="ECO:0008006" key="4">
    <source>
        <dbReference type="Google" id="ProtNLM"/>
    </source>
</evidence>
<keyword evidence="3" id="KW-1185">Reference proteome</keyword>